<evidence type="ECO:0008006" key="7">
    <source>
        <dbReference type="Google" id="ProtNLM"/>
    </source>
</evidence>
<dbReference type="GO" id="GO:0005525">
    <property type="term" value="F:GTP binding"/>
    <property type="evidence" value="ECO:0007669"/>
    <property type="project" value="InterPro"/>
</dbReference>
<dbReference type="CDD" id="cd00882">
    <property type="entry name" value="Ras_like_GTPase"/>
    <property type="match status" value="1"/>
</dbReference>
<keyword evidence="2" id="KW-1133">Transmembrane helix</keyword>
<feature type="region of interest" description="Disordered" evidence="1">
    <location>
        <begin position="882"/>
        <end position="934"/>
    </location>
</feature>
<sequence length="934" mass="105105">MAAEGVPTRLIVCVDGTWCTPDGPHGNEHQNISNVYRLCASVKEGPVVDKQGNNFIQRKKYFNGIGSKDNISRLKRLKSGVLGEGCSELIRDVYDECCQLPGHSQDELWLYGFSRGAYIVRAVAGLLHYIRALTSAGTTNFQMDYSKALGQYKNMQKNSKLQQGRIHEILASATREAPKIQFLGAFDTVKYFSDRELYDISFNHSIRHFRHALALNEYRRAFIPEYAFPEFYHGGLSNRSFVQAWFIGAHIDMGGSAARDGLALYPLQWMLLESRHQGLALEFDRSLESRAYIDNPLEVSLSEAEGEEKLSRYWNCTTKNKLQVTMQDIRKTHTSSRYQGRYSIRVNQHNAIYYVKESRKPFSEGTLRGYCEYAPQGTIIHPSVYLILEEYPGCLLGTKEMTDRQHIENWRNMALTSSEGFWSEQGDLSLEVERIPIRVLVCGNTGVGKSTLVNKIFGEEVTTSSDRKAGLHDVNNAFTTPSRPDLIIHDSGGFEAGGDEEIQNVKRFVVEKSAAGDIKDRLHVIWQLNHFRFCIDVNTARTQQRATRKLFEACSQSAKNIPIVVIATKKDEFIRMQKGTALEQMPNMDSIPTREFMARLQSFPEEQLQERMKLIENELLEVDTGRFDAILGVSKDDEASLRFLTTETLRCFDHEKVRLSYIAAQVNTIDLKVELAIAESMRVYKHTMRTSVASGIIPGGATTTRLTVAAVVCQKVVNCFGVPGVSVQTIQQIVKTVVWDDVKNNLAVFGAELVAFGGMAAGTTVILLPLVLVTGAINAFVVPPATGRLLLMLACDLILILVQAFKESINKCIGQPRDKDIERAAHAYYKISKKVHREVKDVVPKNMIKNFRYDKISNKFKTIVETYVEEVTKGIDMSKLRINNRDDDDSDSDSAPDVKDDDSVADYLKPAMTSTSTLVSDHNSWDTPVHKKEL</sequence>
<feature type="compositionally biased region" description="Polar residues" evidence="1">
    <location>
        <begin position="912"/>
        <end position="926"/>
    </location>
</feature>
<dbReference type="InterPro" id="IPR027417">
    <property type="entry name" value="P-loop_NTPase"/>
</dbReference>
<organism evidence="5 6">
    <name type="scientific">Viridothelium virens</name>
    <name type="common">Speckled blister lichen</name>
    <name type="synonym">Trypethelium virens</name>
    <dbReference type="NCBI Taxonomy" id="1048519"/>
    <lineage>
        <taxon>Eukaryota</taxon>
        <taxon>Fungi</taxon>
        <taxon>Dikarya</taxon>
        <taxon>Ascomycota</taxon>
        <taxon>Pezizomycotina</taxon>
        <taxon>Dothideomycetes</taxon>
        <taxon>Dothideomycetes incertae sedis</taxon>
        <taxon>Trypetheliales</taxon>
        <taxon>Trypetheliaceae</taxon>
        <taxon>Viridothelium</taxon>
    </lineage>
</organism>
<keyword evidence="6" id="KW-1185">Reference proteome</keyword>
<evidence type="ECO:0000256" key="1">
    <source>
        <dbReference type="SAM" id="MobiDB-lite"/>
    </source>
</evidence>
<dbReference type="EMBL" id="ML991840">
    <property type="protein sequence ID" value="KAF2230488.1"/>
    <property type="molecule type" value="Genomic_DNA"/>
</dbReference>
<keyword evidence="2" id="KW-0812">Transmembrane</keyword>
<dbReference type="Proteomes" id="UP000800092">
    <property type="component" value="Unassembled WGS sequence"/>
</dbReference>
<feature type="domain" description="T6SS Phospholipase effector Tle1-like catalytic" evidence="4">
    <location>
        <begin position="9"/>
        <end position="271"/>
    </location>
</feature>
<evidence type="ECO:0000313" key="6">
    <source>
        <dbReference type="Proteomes" id="UP000800092"/>
    </source>
</evidence>
<reference evidence="5" key="1">
    <citation type="journal article" date="2020" name="Stud. Mycol.">
        <title>101 Dothideomycetes genomes: a test case for predicting lifestyles and emergence of pathogens.</title>
        <authorList>
            <person name="Haridas S."/>
            <person name="Albert R."/>
            <person name="Binder M."/>
            <person name="Bloem J."/>
            <person name="Labutti K."/>
            <person name="Salamov A."/>
            <person name="Andreopoulos B."/>
            <person name="Baker S."/>
            <person name="Barry K."/>
            <person name="Bills G."/>
            <person name="Bluhm B."/>
            <person name="Cannon C."/>
            <person name="Castanera R."/>
            <person name="Culley D."/>
            <person name="Daum C."/>
            <person name="Ezra D."/>
            <person name="Gonzalez J."/>
            <person name="Henrissat B."/>
            <person name="Kuo A."/>
            <person name="Liang C."/>
            <person name="Lipzen A."/>
            <person name="Lutzoni F."/>
            <person name="Magnuson J."/>
            <person name="Mondo S."/>
            <person name="Nolan M."/>
            <person name="Ohm R."/>
            <person name="Pangilinan J."/>
            <person name="Park H.-J."/>
            <person name="Ramirez L."/>
            <person name="Alfaro M."/>
            <person name="Sun H."/>
            <person name="Tritt A."/>
            <person name="Yoshinaga Y."/>
            <person name="Zwiers L.-H."/>
            <person name="Turgeon B."/>
            <person name="Goodwin S."/>
            <person name="Spatafora J."/>
            <person name="Crous P."/>
            <person name="Grigoriev I."/>
        </authorList>
    </citation>
    <scope>NUCLEOTIDE SEQUENCE</scope>
    <source>
        <strain evidence="5">Tuck. ex Michener</strain>
    </source>
</reference>
<evidence type="ECO:0000313" key="5">
    <source>
        <dbReference type="EMBL" id="KAF2230488.1"/>
    </source>
</evidence>
<dbReference type="InterPro" id="IPR018712">
    <property type="entry name" value="Tle1-like_cat"/>
</dbReference>
<proteinExistence type="predicted"/>
<dbReference type="OrthoDB" id="59699at2759"/>
<evidence type="ECO:0000259" key="4">
    <source>
        <dbReference type="Pfam" id="PF09994"/>
    </source>
</evidence>
<dbReference type="PANTHER" id="PTHR33840:SF1">
    <property type="entry name" value="TLE1 PHOSPHOLIPASE DOMAIN-CONTAINING PROTEIN"/>
    <property type="match status" value="1"/>
</dbReference>
<accession>A0A6A6GY17</accession>
<dbReference type="Pfam" id="PF01926">
    <property type="entry name" value="MMR_HSR1"/>
    <property type="match status" value="1"/>
</dbReference>
<evidence type="ECO:0000259" key="3">
    <source>
        <dbReference type="Pfam" id="PF01926"/>
    </source>
</evidence>
<protein>
    <recommendedName>
        <fullName evidence="7">DUF2235 domain-containing protein</fullName>
    </recommendedName>
</protein>
<feature type="compositionally biased region" description="Acidic residues" evidence="1">
    <location>
        <begin position="886"/>
        <end position="895"/>
    </location>
</feature>
<dbReference type="Pfam" id="PF09994">
    <property type="entry name" value="T6SS_Tle1-like_cat"/>
    <property type="match status" value="1"/>
</dbReference>
<dbReference type="InterPro" id="IPR006073">
    <property type="entry name" value="GTP-bd"/>
</dbReference>
<feature type="domain" description="G" evidence="3">
    <location>
        <begin position="438"/>
        <end position="569"/>
    </location>
</feature>
<evidence type="ECO:0000256" key="2">
    <source>
        <dbReference type="SAM" id="Phobius"/>
    </source>
</evidence>
<feature type="transmembrane region" description="Helical" evidence="2">
    <location>
        <begin position="753"/>
        <end position="777"/>
    </location>
</feature>
<dbReference type="PANTHER" id="PTHR33840">
    <property type="match status" value="1"/>
</dbReference>
<dbReference type="AlphaFoldDB" id="A0A6A6GY17"/>
<keyword evidence="2" id="KW-0472">Membrane</keyword>
<dbReference type="Gene3D" id="3.40.50.300">
    <property type="entry name" value="P-loop containing nucleotide triphosphate hydrolases"/>
    <property type="match status" value="1"/>
</dbReference>
<dbReference type="SUPFAM" id="SSF52540">
    <property type="entry name" value="P-loop containing nucleoside triphosphate hydrolases"/>
    <property type="match status" value="1"/>
</dbReference>
<name>A0A6A6GY17_VIRVR</name>
<gene>
    <name evidence="5" type="ORF">EV356DRAFT_453751</name>
</gene>